<dbReference type="AlphaFoldDB" id="A0AAI8U162"/>
<dbReference type="FunFam" id="1.10.510.10:FF:000306">
    <property type="entry name" value="Serine/threonine protein kinase"/>
    <property type="match status" value="1"/>
</dbReference>
<dbReference type="SMART" id="SM00220">
    <property type="entry name" value="S_TKc"/>
    <property type="match status" value="1"/>
</dbReference>
<evidence type="ECO:0000256" key="1">
    <source>
        <dbReference type="ARBA" id="ARBA00012513"/>
    </source>
</evidence>
<dbReference type="Gene3D" id="1.25.40.10">
    <property type="entry name" value="Tetratricopeptide repeat domain"/>
    <property type="match status" value="1"/>
</dbReference>
<dbReference type="PANTHER" id="PTHR24363">
    <property type="entry name" value="SERINE/THREONINE PROTEIN KINASE"/>
    <property type="match status" value="1"/>
</dbReference>
<feature type="region of interest" description="Disordered" evidence="10">
    <location>
        <begin position="1"/>
        <end position="24"/>
    </location>
</feature>
<evidence type="ECO:0000256" key="7">
    <source>
        <dbReference type="ARBA" id="ARBA00022840"/>
    </source>
</evidence>
<evidence type="ECO:0000256" key="8">
    <source>
        <dbReference type="ARBA" id="ARBA00047899"/>
    </source>
</evidence>
<dbReference type="InterPro" id="IPR008271">
    <property type="entry name" value="Ser/Thr_kinase_AS"/>
</dbReference>
<accession>A0AAI8U162</accession>
<dbReference type="Proteomes" id="UP001241092">
    <property type="component" value="Chromosome"/>
</dbReference>
<dbReference type="Pfam" id="PF16919">
    <property type="entry name" value="PknG_rubred"/>
    <property type="match status" value="1"/>
</dbReference>
<keyword evidence="5" id="KW-0547">Nucleotide-binding</keyword>
<dbReference type="InterPro" id="IPR011009">
    <property type="entry name" value="Kinase-like_dom_sf"/>
</dbReference>
<reference evidence="12" key="1">
    <citation type="submission" date="2023-03" db="EMBL/GenBank/DDBJ databases">
        <title>Draft genome sequence of a Mycolicibacterium mageritense strain H4_3_1 isolated from a hybrid biological-inorganic system reactor.</title>
        <authorList>
            <person name="Feng X."/>
            <person name="Kazama D."/>
            <person name="Sato K."/>
            <person name="Kobayashi H."/>
        </authorList>
    </citation>
    <scope>NUCLEOTIDE SEQUENCE</scope>
    <source>
        <strain evidence="12">H4_3_1</strain>
    </source>
</reference>
<dbReference type="SUPFAM" id="SSF48452">
    <property type="entry name" value="TPR-like"/>
    <property type="match status" value="1"/>
</dbReference>
<dbReference type="Gene3D" id="1.10.510.10">
    <property type="entry name" value="Transferase(Phosphotransferase) domain 1"/>
    <property type="match status" value="1"/>
</dbReference>
<proteinExistence type="predicted"/>
<dbReference type="CDD" id="cd14014">
    <property type="entry name" value="STKc_PknB_like"/>
    <property type="match status" value="1"/>
</dbReference>
<keyword evidence="6 12" id="KW-0418">Kinase</keyword>
<dbReference type="EMBL" id="AP027452">
    <property type="protein sequence ID" value="BDY32312.1"/>
    <property type="molecule type" value="Genomic_DNA"/>
</dbReference>
<dbReference type="Pfam" id="PF00069">
    <property type="entry name" value="Pkinase"/>
    <property type="match status" value="1"/>
</dbReference>
<dbReference type="Gene3D" id="3.30.200.20">
    <property type="entry name" value="Phosphorylase Kinase, domain 1"/>
    <property type="match status" value="1"/>
</dbReference>
<evidence type="ECO:0000313" key="13">
    <source>
        <dbReference type="Proteomes" id="UP001241092"/>
    </source>
</evidence>
<dbReference type="InterPro" id="IPR031636">
    <property type="entry name" value="PknG_TPR"/>
</dbReference>
<name>A0AAI8U162_MYCME</name>
<keyword evidence="3" id="KW-0723">Serine/threonine-protein kinase</keyword>
<dbReference type="InterPro" id="IPR011990">
    <property type="entry name" value="TPR-like_helical_dom_sf"/>
</dbReference>
<keyword evidence="4 12" id="KW-0808">Transferase</keyword>
<evidence type="ECO:0000256" key="3">
    <source>
        <dbReference type="ARBA" id="ARBA00022527"/>
    </source>
</evidence>
<dbReference type="GO" id="GO:0005524">
    <property type="term" value="F:ATP binding"/>
    <property type="evidence" value="ECO:0007669"/>
    <property type="project" value="UniProtKB-KW"/>
</dbReference>
<dbReference type="PANTHER" id="PTHR24363:SF0">
    <property type="entry name" value="SERINE_THREONINE KINASE LIKE DOMAIN CONTAINING 1"/>
    <property type="match status" value="1"/>
</dbReference>
<evidence type="ECO:0000256" key="2">
    <source>
        <dbReference type="ARBA" id="ARBA00014676"/>
    </source>
</evidence>
<evidence type="ECO:0000259" key="11">
    <source>
        <dbReference type="PROSITE" id="PS50011"/>
    </source>
</evidence>
<sequence>MARDEGTRAVLVTESGPTKVEPTRPRLRTGRRRIGDGLVEIPIREDIEPATAILTNPVVAESKRDCGNCGRPVGRGSAGRPGPTDGVCPHCGALFSFSPQLEAGELVAGQYDVQGCIAHGGVGWIYLAIDRNVSDRWVVLKGLLQPGGEQSQAIAVAERQFLAMVNHPGIVKIYNFVEHPGFDGRPVGYIVMEYIGGTTLEAILAKQRAAGGDDKRMMPVEQALGYVLDVLPALSYLHSLGLVYNDLKPENIMLTEDNIELIDMGAVSGIGDFGYIYGTKGFQAPEIVRTGPTVASDVYTVGRTLAKLTVDLAGDRYAESLPARDEVPLFERYESFYRLLVRATNPHPAQRFSSVDEMADQCKGVLHEILAEQTGSPSPRVSKLFSVPRSTFGADLALRRTDVFVDGRRRTARLRARDVAHALPKPIPVEDADDDWREDWAEGVSGLEAGQPDRALTSFERVIALLPGEPAPKLAAAAAAELMLDAGDVADAQRLRLLAERYYRTLWRTDPAMVNAAFGLARLLAGRGDRAGAISVLDQVPLTSRHYGEAQLTSVVMLLDGRPCADITEEDLRDAAHRVSRLTETEPRALQIRALVLGIALDWLESGVAAPAADPIFGHPFDQRGLREGIEEALRELAPLAASSASLHPGRCRECDQTAELALRAARQPRRRPDYSLRITV</sequence>
<feature type="domain" description="Protein kinase" evidence="11">
    <location>
        <begin position="111"/>
        <end position="392"/>
    </location>
</feature>
<dbReference type="PROSITE" id="PS00108">
    <property type="entry name" value="PROTEIN_KINASE_ST"/>
    <property type="match status" value="1"/>
</dbReference>
<evidence type="ECO:0000256" key="5">
    <source>
        <dbReference type="ARBA" id="ARBA00022741"/>
    </source>
</evidence>
<dbReference type="RefSeq" id="WP_286212293.1">
    <property type="nucleotide sequence ID" value="NZ_AP027452.1"/>
</dbReference>
<dbReference type="Pfam" id="PF16918">
    <property type="entry name" value="PknG_TPR"/>
    <property type="match status" value="2"/>
</dbReference>
<dbReference type="EC" id="2.7.11.1" evidence="1"/>
<evidence type="ECO:0000256" key="6">
    <source>
        <dbReference type="ARBA" id="ARBA00022777"/>
    </source>
</evidence>
<comment type="catalytic activity">
    <reaction evidence="8">
        <text>L-threonyl-[protein] + ATP = O-phospho-L-threonyl-[protein] + ADP + H(+)</text>
        <dbReference type="Rhea" id="RHEA:46608"/>
        <dbReference type="Rhea" id="RHEA-COMP:11060"/>
        <dbReference type="Rhea" id="RHEA-COMP:11605"/>
        <dbReference type="ChEBI" id="CHEBI:15378"/>
        <dbReference type="ChEBI" id="CHEBI:30013"/>
        <dbReference type="ChEBI" id="CHEBI:30616"/>
        <dbReference type="ChEBI" id="CHEBI:61977"/>
        <dbReference type="ChEBI" id="CHEBI:456216"/>
        <dbReference type="EC" id="2.7.11.1"/>
    </reaction>
</comment>
<dbReference type="PROSITE" id="PS50011">
    <property type="entry name" value="PROTEIN_KINASE_DOM"/>
    <property type="match status" value="1"/>
</dbReference>
<dbReference type="InterPro" id="IPR000719">
    <property type="entry name" value="Prot_kinase_dom"/>
</dbReference>
<evidence type="ECO:0000256" key="10">
    <source>
        <dbReference type="SAM" id="MobiDB-lite"/>
    </source>
</evidence>
<evidence type="ECO:0000256" key="9">
    <source>
        <dbReference type="ARBA" id="ARBA00048679"/>
    </source>
</evidence>
<dbReference type="SUPFAM" id="SSF56112">
    <property type="entry name" value="Protein kinase-like (PK-like)"/>
    <property type="match status" value="1"/>
</dbReference>
<dbReference type="GO" id="GO:0004674">
    <property type="term" value="F:protein serine/threonine kinase activity"/>
    <property type="evidence" value="ECO:0007669"/>
    <property type="project" value="UniProtKB-KW"/>
</dbReference>
<protein>
    <recommendedName>
        <fullName evidence="2">Serine/threonine-protein kinase PknG</fullName>
        <ecNumber evidence="1">2.7.11.1</ecNumber>
    </recommendedName>
</protein>
<comment type="catalytic activity">
    <reaction evidence="9">
        <text>L-seryl-[protein] + ATP = O-phospho-L-seryl-[protein] + ADP + H(+)</text>
        <dbReference type="Rhea" id="RHEA:17989"/>
        <dbReference type="Rhea" id="RHEA-COMP:9863"/>
        <dbReference type="Rhea" id="RHEA-COMP:11604"/>
        <dbReference type="ChEBI" id="CHEBI:15378"/>
        <dbReference type="ChEBI" id="CHEBI:29999"/>
        <dbReference type="ChEBI" id="CHEBI:30616"/>
        <dbReference type="ChEBI" id="CHEBI:83421"/>
        <dbReference type="ChEBI" id="CHEBI:456216"/>
        <dbReference type="EC" id="2.7.11.1"/>
    </reaction>
</comment>
<dbReference type="InterPro" id="IPR031634">
    <property type="entry name" value="PknG_rubred"/>
</dbReference>
<organism evidence="12 13">
    <name type="scientific">Mycolicibacterium mageritense</name>
    <name type="common">Mycobacterium mageritense</name>
    <dbReference type="NCBI Taxonomy" id="53462"/>
    <lineage>
        <taxon>Bacteria</taxon>
        <taxon>Bacillati</taxon>
        <taxon>Actinomycetota</taxon>
        <taxon>Actinomycetes</taxon>
        <taxon>Mycobacteriales</taxon>
        <taxon>Mycobacteriaceae</taxon>
        <taxon>Mycolicibacterium</taxon>
    </lineage>
</organism>
<keyword evidence="7" id="KW-0067">ATP-binding</keyword>
<evidence type="ECO:0000256" key="4">
    <source>
        <dbReference type="ARBA" id="ARBA00022679"/>
    </source>
</evidence>
<gene>
    <name evidence="12" type="primary">pknD_12</name>
    <name evidence="12" type="ORF">hbim_06275</name>
</gene>
<evidence type="ECO:0000313" key="12">
    <source>
        <dbReference type="EMBL" id="BDY32312.1"/>
    </source>
</evidence>